<feature type="compositionally biased region" description="Polar residues" evidence="1">
    <location>
        <begin position="545"/>
        <end position="576"/>
    </location>
</feature>
<sequence>MRTFAVAVTALLAVLSIASAEGDNDSVHSLAIPVSHSGMYLVAPTRPVPISGSTVSEPAKTVRLSTTAETLAATSGEVMLRRGGDKLLCDCGPGYCCLESGEISRCIELVAGICPSHFDPAAGSVPKGTGDVVTIPTTTSTLPMESLDHISTQSTPIEYMDSTSQRLPVAQSDALGKGGSATFMTSGSLHDQPIETYATVSTVTEPTCDDDGCCIFPPSWTACQGGYLTQVNEDVLSSTQTPPSEPLNGRPSQTTSGLDDNRDVAPILSSSTSRDQGWETFVVVQPALILDQEAETDRERLVFNTMTSIRPSPTPSHYRISLDGHCGIVADTTCYGSYFGYCCGPDNMCGDDKDHCAPENCNPSVLYGRCWSSAWNTSTNDDSNHHRRDDPAFDNSSDAVVTTVHETVTASQSIVYVYDTFTSPKEDSSKSVAQSASGASTSSAEVNSASEALSSSILARMSTSTSTTTITNNITLTNPLYPAATTVVLANYTHPNISNTSINTEIFVNISTFSATGLTISSTEVLSTEASSTLETGLVNSETSISSKTIRPSATETEPFNNGPQDFSPAATTNIGGQHHSSEGVKTTGGDCSFYVIAAVLGLAEIGGLMLLL</sequence>
<feature type="chain" id="PRO_5018128137" description="Chitin-binding type-1 domain-containing protein" evidence="2">
    <location>
        <begin position="21"/>
        <end position="613"/>
    </location>
</feature>
<feature type="compositionally biased region" description="Low complexity" evidence="1">
    <location>
        <begin position="431"/>
        <end position="445"/>
    </location>
</feature>
<reference evidence="3 4" key="1">
    <citation type="journal article" date="2018" name="BMC Genomics">
        <title>Genomic evidence for intraspecific hybridization in a clonal and extremely halotolerant yeast.</title>
        <authorList>
            <person name="Gostincar C."/>
            <person name="Stajich J.E."/>
            <person name="Zupancic J."/>
            <person name="Zalar P."/>
            <person name="Gunde-Cimerman N."/>
        </authorList>
    </citation>
    <scope>NUCLEOTIDE SEQUENCE [LARGE SCALE GENOMIC DNA]</scope>
    <source>
        <strain evidence="3 4">EXF-10513</strain>
    </source>
</reference>
<proteinExistence type="predicted"/>
<evidence type="ECO:0000256" key="2">
    <source>
        <dbReference type="SAM" id="SignalP"/>
    </source>
</evidence>
<organism evidence="3 4">
    <name type="scientific">Hortaea werneckii</name>
    <name type="common">Black yeast</name>
    <name type="synonym">Cladosporium werneckii</name>
    <dbReference type="NCBI Taxonomy" id="91943"/>
    <lineage>
        <taxon>Eukaryota</taxon>
        <taxon>Fungi</taxon>
        <taxon>Dikarya</taxon>
        <taxon>Ascomycota</taxon>
        <taxon>Pezizomycotina</taxon>
        <taxon>Dothideomycetes</taxon>
        <taxon>Dothideomycetidae</taxon>
        <taxon>Mycosphaerellales</taxon>
        <taxon>Teratosphaeriaceae</taxon>
        <taxon>Hortaea</taxon>
    </lineage>
</organism>
<evidence type="ECO:0000313" key="4">
    <source>
        <dbReference type="Proteomes" id="UP000269539"/>
    </source>
</evidence>
<dbReference type="VEuPathDB" id="FungiDB:BTJ68_08689"/>
<feature type="region of interest" description="Disordered" evidence="1">
    <location>
        <begin position="424"/>
        <end position="445"/>
    </location>
</feature>
<feature type="signal peptide" evidence="2">
    <location>
        <begin position="1"/>
        <end position="20"/>
    </location>
</feature>
<comment type="caution">
    <text evidence="3">The sequence shown here is derived from an EMBL/GenBank/DDBJ whole genome shotgun (WGS) entry which is preliminary data.</text>
</comment>
<feature type="region of interest" description="Disordered" evidence="1">
    <location>
        <begin position="545"/>
        <end position="584"/>
    </location>
</feature>
<dbReference type="EMBL" id="QWIO01002731">
    <property type="protein sequence ID" value="RMY51509.1"/>
    <property type="molecule type" value="Genomic_DNA"/>
</dbReference>
<keyword evidence="2" id="KW-0732">Signal</keyword>
<dbReference type="Proteomes" id="UP000269539">
    <property type="component" value="Unassembled WGS sequence"/>
</dbReference>
<protein>
    <recommendedName>
        <fullName evidence="5">Chitin-binding type-1 domain-containing protein</fullName>
    </recommendedName>
</protein>
<accession>A0A3M7CHL5</accession>
<name>A0A3M7CHL5_HORWE</name>
<evidence type="ECO:0000313" key="3">
    <source>
        <dbReference type="EMBL" id="RMY51509.1"/>
    </source>
</evidence>
<gene>
    <name evidence="3" type="ORF">D0864_14407</name>
</gene>
<feature type="region of interest" description="Disordered" evidence="1">
    <location>
        <begin position="235"/>
        <end position="271"/>
    </location>
</feature>
<dbReference type="AlphaFoldDB" id="A0A3M7CHL5"/>
<evidence type="ECO:0008006" key="5">
    <source>
        <dbReference type="Google" id="ProtNLM"/>
    </source>
</evidence>
<evidence type="ECO:0000256" key="1">
    <source>
        <dbReference type="SAM" id="MobiDB-lite"/>
    </source>
</evidence>